<dbReference type="Pfam" id="PF13546">
    <property type="entry name" value="DDE_5"/>
    <property type="match status" value="1"/>
</dbReference>
<reference evidence="4" key="1">
    <citation type="submission" date="2016-10" db="EMBL/GenBank/DDBJ databases">
        <authorList>
            <person name="Varghese N."/>
            <person name="Submissions S."/>
        </authorList>
    </citation>
    <scope>NUCLEOTIDE SEQUENCE [LARGE SCALE GENOMIC DNA]</scope>
    <source>
        <strain evidence="4">CGMCC 4.3504</strain>
    </source>
</reference>
<name>A0A1G6TQY3_9ACTN</name>
<keyword evidence="3" id="KW-0255">Endonuclease</keyword>
<dbReference type="InterPro" id="IPR038721">
    <property type="entry name" value="IS701-like_DDE_dom"/>
</dbReference>
<gene>
    <name evidence="3" type="ORF">SAMN05216505_106305</name>
</gene>
<dbReference type="AlphaFoldDB" id="A0A1G6TQY3"/>
<dbReference type="STRING" id="67344.SAMN05216505_106305"/>
<dbReference type="GO" id="GO:0004519">
    <property type="term" value="F:endonuclease activity"/>
    <property type="evidence" value="ECO:0007669"/>
    <property type="project" value="UniProtKB-KW"/>
</dbReference>
<organism evidence="3 4">
    <name type="scientific">Streptomyces prasinopilosus</name>
    <dbReference type="NCBI Taxonomy" id="67344"/>
    <lineage>
        <taxon>Bacteria</taxon>
        <taxon>Bacillati</taxon>
        <taxon>Actinomycetota</taxon>
        <taxon>Actinomycetes</taxon>
        <taxon>Kitasatosporales</taxon>
        <taxon>Streptomycetaceae</taxon>
        <taxon>Streptomyces</taxon>
    </lineage>
</organism>
<proteinExistence type="predicted"/>
<accession>A0A1G6TQY3</accession>
<sequence>MEERPLVKNLVAPAGPADAALGVLSHFRVEFYDCPHSRADALFELTDAVLCADGPVKTLVELSLAIEHRRGHGALYAALDRGRLEPTRLRRALAGLPLPKAADGRIVLAVDVSHWLRPDAPTSGDRSSDQLVPGWPYSFVAVPESGRTSWVALLDAVRLGPADDATTVTAVRLRDVGERRPLGTGRSEHPHREASP</sequence>
<protein>
    <submittedName>
        <fullName evidence="3">DDE superfamily endonuclease</fullName>
    </submittedName>
</protein>
<keyword evidence="4" id="KW-1185">Reference proteome</keyword>
<evidence type="ECO:0000259" key="2">
    <source>
        <dbReference type="Pfam" id="PF13546"/>
    </source>
</evidence>
<keyword evidence="3" id="KW-0378">Hydrolase</keyword>
<dbReference type="EMBL" id="FMZK01000006">
    <property type="protein sequence ID" value="SDD31572.1"/>
    <property type="molecule type" value="Genomic_DNA"/>
</dbReference>
<feature type="region of interest" description="Disordered" evidence="1">
    <location>
        <begin position="174"/>
        <end position="196"/>
    </location>
</feature>
<dbReference type="Proteomes" id="UP000182100">
    <property type="component" value="Unassembled WGS sequence"/>
</dbReference>
<evidence type="ECO:0000313" key="4">
    <source>
        <dbReference type="Proteomes" id="UP000182100"/>
    </source>
</evidence>
<feature type="domain" description="Transposase IS701-like DDE" evidence="2">
    <location>
        <begin position="30"/>
        <end position="176"/>
    </location>
</feature>
<evidence type="ECO:0000313" key="3">
    <source>
        <dbReference type="EMBL" id="SDD31572.1"/>
    </source>
</evidence>
<evidence type="ECO:0000256" key="1">
    <source>
        <dbReference type="SAM" id="MobiDB-lite"/>
    </source>
</evidence>
<keyword evidence="3" id="KW-0540">Nuclease</keyword>